<evidence type="ECO:0000259" key="3">
    <source>
        <dbReference type="Pfam" id="PF08501"/>
    </source>
</evidence>
<comment type="caution">
    <text evidence="4">The sequence shown here is derived from an EMBL/GenBank/DDBJ whole genome shotgun (WGS) entry which is preliminary data.</text>
</comment>
<dbReference type="SUPFAM" id="SSF53223">
    <property type="entry name" value="Aminoacid dehydrogenase-like, N-terminal domain"/>
    <property type="match status" value="1"/>
</dbReference>
<evidence type="ECO:0000313" key="4">
    <source>
        <dbReference type="EMBL" id="MBP2414398.1"/>
    </source>
</evidence>
<comment type="pathway">
    <text evidence="1">Metabolic intermediate biosynthesis; chorismate biosynthesis; chorismate from D-erythrose 4-phosphate and phosphoenolpyruvate: step 4/7.</text>
</comment>
<evidence type="ECO:0000256" key="1">
    <source>
        <dbReference type="ARBA" id="ARBA00004871"/>
    </source>
</evidence>
<sequence>MNQPPKGAVLGHPIGHSKSPAMHNAAYAALGADMSYGAIDVDVPDLAGLLARVRSEGGWYGLSVTMPLKNAAVDLVDELTPVAAALGAVNTITATSPDGGPARLRGDNTDVAGIVNALLHAGAGERPRAAILGGGGTAVSAIAALAQLDAAAIHLFVRNPQKAAGTAAVAQTLGTAVELKAFAGAAQELAGYDIVISTLPPRGADAMAREFAAAAPAVPGALLLDVAYDPWPSVLGQAWEHAGGTVVAGIEMLLYQGVDQVRQFTAAAGFGTLDTEQLGGVINVMCDALGIPRRNPYDQNMAG</sequence>
<keyword evidence="4" id="KW-0560">Oxidoreductase</keyword>
<dbReference type="InterPro" id="IPR046346">
    <property type="entry name" value="Aminoacid_DH-like_N_sf"/>
</dbReference>
<gene>
    <name evidence="4" type="ORF">JOF48_003197</name>
</gene>
<dbReference type="PANTHER" id="PTHR21089:SF1">
    <property type="entry name" value="BIFUNCTIONAL 3-DEHYDROQUINATE DEHYDRATASE_SHIKIMATE DEHYDROGENASE, CHLOROPLASTIC"/>
    <property type="match status" value="1"/>
</dbReference>
<accession>A0ABS4Z030</accession>
<dbReference type="Proteomes" id="UP000711614">
    <property type="component" value="Unassembled WGS sequence"/>
</dbReference>
<protein>
    <submittedName>
        <fullName evidence="4">Shikimate dehydrogenase</fullName>
        <ecNumber evidence="4">1.1.1.25</ecNumber>
    </submittedName>
</protein>
<dbReference type="GO" id="GO:0004764">
    <property type="term" value="F:shikimate 3-dehydrogenase (NADP+) activity"/>
    <property type="evidence" value="ECO:0007669"/>
    <property type="project" value="UniProtKB-EC"/>
</dbReference>
<proteinExistence type="predicted"/>
<keyword evidence="5" id="KW-1185">Reference proteome</keyword>
<organism evidence="4 5">
    <name type="scientific">Arthrobacter stackebrandtii</name>
    <dbReference type="NCBI Taxonomy" id="272161"/>
    <lineage>
        <taxon>Bacteria</taxon>
        <taxon>Bacillati</taxon>
        <taxon>Actinomycetota</taxon>
        <taxon>Actinomycetes</taxon>
        <taxon>Micrococcales</taxon>
        <taxon>Micrococcaceae</taxon>
        <taxon>Arthrobacter</taxon>
    </lineage>
</organism>
<dbReference type="EC" id="1.1.1.25" evidence="4"/>
<name>A0ABS4Z030_9MICC</name>
<keyword evidence="2" id="KW-0028">Amino-acid biosynthesis</keyword>
<feature type="domain" description="Shikimate dehydrogenase substrate binding N-terminal" evidence="3">
    <location>
        <begin position="9"/>
        <end position="92"/>
    </location>
</feature>
<dbReference type="Gene3D" id="3.40.50.720">
    <property type="entry name" value="NAD(P)-binding Rossmann-like Domain"/>
    <property type="match status" value="1"/>
</dbReference>
<dbReference type="Gene3D" id="3.40.50.10860">
    <property type="entry name" value="Leucine Dehydrogenase, chain A, domain 1"/>
    <property type="match status" value="1"/>
</dbReference>
<dbReference type="Pfam" id="PF08501">
    <property type="entry name" value="Shikimate_dh_N"/>
    <property type="match status" value="1"/>
</dbReference>
<dbReference type="InterPro" id="IPR013708">
    <property type="entry name" value="Shikimate_DH-bd_N"/>
</dbReference>
<dbReference type="SUPFAM" id="SSF51735">
    <property type="entry name" value="NAD(P)-binding Rossmann-fold domains"/>
    <property type="match status" value="1"/>
</dbReference>
<dbReference type="NCBIfam" id="NF001311">
    <property type="entry name" value="PRK00258.1-3"/>
    <property type="match status" value="1"/>
</dbReference>
<dbReference type="EMBL" id="JAGIOI010000001">
    <property type="protein sequence ID" value="MBP2414398.1"/>
    <property type="molecule type" value="Genomic_DNA"/>
</dbReference>
<dbReference type="RefSeq" id="WP_209682203.1">
    <property type="nucleotide sequence ID" value="NZ_JAGIOI010000001.1"/>
</dbReference>
<dbReference type="PANTHER" id="PTHR21089">
    <property type="entry name" value="SHIKIMATE DEHYDROGENASE"/>
    <property type="match status" value="1"/>
</dbReference>
<dbReference type="InterPro" id="IPR036291">
    <property type="entry name" value="NAD(P)-bd_dom_sf"/>
</dbReference>
<reference evidence="4 5" key="1">
    <citation type="submission" date="2021-03" db="EMBL/GenBank/DDBJ databases">
        <title>Sequencing the genomes of 1000 actinobacteria strains.</title>
        <authorList>
            <person name="Klenk H.-P."/>
        </authorList>
    </citation>
    <scope>NUCLEOTIDE SEQUENCE [LARGE SCALE GENOMIC DNA]</scope>
    <source>
        <strain evidence="4 5">DSM 16005</strain>
    </source>
</reference>
<evidence type="ECO:0000256" key="2">
    <source>
        <dbReference type="ARBA" id="ARBA00023141"/>
    </source>
</evidence>
<keyword evidence="2" id="KW-0057">Aromatic amino acid biosynthesis</keyword>
<evidence type="ECO:0000313" key="5">
    <source>
        <dbReference type="Proteomes" id="UP000711614"/>
    </source>
</evidence>
<dbReference type="InterPro" id="IPR022893">
    <property type="entry name" value="Shikimate_DH_fam"/>
</dbReference>